<dbReference type="Proteomes" id="UP000079169">
    <property type="component" value="Unplaced"/>
</dbReference>
<dbReference type="AlphaFoldDB" id="A0A3Q0JLV2"/>
<evidence type="ECO:0000313" key="1">
    <source>
        <dbReference type="Proteomes" id="UP000079169"/>
    </source>
</evidence>
<dbReference type="RefSeq" id="XP_026689317.1">
    <property type="nucleotide sequence ID" value="XM_026833516.1"/>
</dbReference>
<proteinExistence type="predicted"/>
<sequence>MIFPCRDFVLGEVMATVVFVVYNIYGTNSQVTPDEYATIQTTYEQLVSNISDDRLQAVVLSLDIIKPDINDFGTKVFKIAEKCRHCRKSTLGATPVVELQNNKNLKNNNHKKNKS</sequence>
<protein>
    <submittedName>
        <fullName evidence="2">Uncharacterized protein LOC113473965</fullName>
    </submittedName>
</protein>
<name>A0A3Q0JLV2_DIACI</name>
<dbReference type="KEGG" id="dci:113473965"/>
<accession>A0A3Q0JLV2</accession>
<reference evidence="2" key="1">
    <citation type="submission" date="2025-08" db="UniProtKB">
        <authorList>
            <consortium name="RefSeq"/>
        </authorList>
    </citation>
    <scope>IDENTIFICATION</scope>
</reference>
<dbReference type="GeneID" id="113473965"/>
<organism evidence="1 2">
    <name type="scientific">Diaphorina citri</name>
    <name type="common">Asian citrus psyllid</name>
    <dbReference type="NCBI Taxonomy" id="121845"/>
    <lineage>
        <taxon>Eukaryota</taxon>
        <taxon>Metazoa</taxon>
        <taxon>Ecdysozoa</taxon>
        <taxon>Arthropoda</taxon>
        <taxon>Hexapoda</taxon>
        <taxon>Insecta</taxon>
        <taxon>Pterygota</taxon>
        <taxon>Neoptera</taxon>
        <taxon>Paraneoptera</taxon>
        <taxon>Hemiptera</taxon>
        <taxon>Sternorrhyncha</taxon>
        <taxon>Psylloidea</taxon>
        <taxon>Psyllidae</taxon>
        <taxon>Diaphorininae</taxon>
        <taxon>Diaphorina</taxon>
    </lineage>
</organism>
<keyword evidence="1" id="KW-1185">Reference proteome</keyword>
<gene>
    <name evidence="2" type="primary">LOC113473965</name>
</gene>
<dbReference type="PaxDb" id="121845-A0A3Q0JLV2"/>
<evidence type="ECO:0000313" key="2">
    <source>
        <dbReference type="RefSeq" id="XP_026689317.1"/>
    </source>
</evidence>